<dbReference type="Proteomes" id="UP000619788">
    <property type="component" value="Unassembled WGS sequence"/>
</dbReference>
<proteinExistence type="predicted"/>
<reference evidence="3 4" key="1">
    <citation type="submission" date="2021-01" db="EMBL/GenBank/DDBJ databases">
        <title>Whole genome shotgun sequence of Planobispora siamensis NBRC 107568.</title>
        <authorList>
            <person name="Komaki H."/>
            <person name="Tamura T."/>
        </authorList>
    </citation>
    <scope>NUCLEOTIDE SEQUENCE [LARGE SCALE GENOMIC DNA]</scope>
    <source>
        <strain evidence="3 4">NBRC 107568</strain>
    </source>
</reference>
<feature type="region of interest" description="Disordered" evidence="1">
    <location>
        <begin position="383"/>
        <end position="413"/>
    </location>
</feature>
<keyword evidence="2" id="KW-0812">Transmembrane</keyword>
<sequence length="413" mass="42776">MEIVMRTKKAPKPPGFYAALFVLVFCAVVSVGQNLYHAFAIASQVTLPGLLAFGVGISPVLVAAGQSHVMAVVRMSRFKLAVGYACFSMAMVMSLQINHEVVDPFFGTLTPFGLFDIDVAWMPGIFLDVCALLALDTIVSLYRTHHVAEVAQPARGAHAAPAVTVPPAAHAAPAAPAPVPVLPAAAAPTREGADACTPTPDQSGVNAPTPAPFTPGVNPHAERARETLTPPARDVHADAAVHVHADAGVNAGETLTPTPAADRVHTPDSGTREAGPAAPPAPSRPRTRTTSTGGTTKKRTAKTAKSTSTAEASAPAFDWDGCTDDELVAHIADQLIGVAPPEVSARKVRMANLPMGTPQATEIFRRWRAVMVARGHLPAADAEGVHAAPDGGRAPLTDEAGAPLTRTGSDDPR</sequence>
<evidence type="ECO:0000313" key="3">
    <source>
        <dbReference type="EMBL" id="GIH95266.1"/>
    </source>
</evidence>
<gene>
    <name evidence="3" type="ORF">Psi01_58960</name>
</gene>
<name>A0A8J3WPV7_9ACTN</name>
<protein>
    <recommendedName>
        <fullName evidence="5">DUF2637 domain-containing protein</fullName>
    </recommendedName>
</protein>
<feature type="transmembrane region" description="Helical" evidence="2">
    <location>
        <begin position="80"/>
        <end position="99"/>
    </location>
</feature>
<evidence type="ECO:0000256" key="1">
    <source>
        <dbReference type="SAM" id="MobiDB-lite"/>
    </source>
</evidence>
<organism evidence="3 4">
    <name type="scientific">Planobispora siamensis</name>
    <dbReference type="NCBI Taxonomy" id="936338"/>
    <lineage>
        <taxon>Bacteria</taxon>
        <taxon>Bacillati</taxon>
        <taxon>Actinomycetota</taxon>
        <taxon>Actinomycetes</taxon>
        <taxon>Streptosporangiales</taxon>
        <taxon>Streptosporangiaceae</taxon>
        <taxon>Planobispora</taxon>
    </lineage>
</organism>
<keyword evidence="4" id="KW-1185">Reference proteome</keyword>
<evidence type="ECO:0000313" key="4">
    <source>
        <dbReference type="Proteomes" id="UP000619788"/>
    </source>
</evidence>
<comment type="caution">
    <text evidence="3">The sequence shown here is derived from an EMBL/GenBank/DDBJ whole genome shotgun (WGS) entry which is preliminary data.</text>
</comment>
<evidence type="ECO:0008006" key="5">
    <source>
        <dbReference type="Google" id="ProtNLM"/>
    </source>
</evidence>
<feature type="region of interest" description="Disordered" evidence="1">
    <location>
        <begin position="251"/>
        <end position="318"/>
    </location>
</feature>
<dbReference type="AlphaFoldDB" id="A0A8J3WPV7"/>
<keyword evidence="2" id="KW-1133">Transmembrane helix</keyword>
<keyword evidence="2" id="KW-0472">Membrane</keyword>
<evidence type="ECO:0000256" key="2">
    <source>
        <dbReference type="SAM" id="Phobius"/>
    </source>
</evidence>
<feature type="transmembrane region" description="Helical" evidence="2">
    <location>
        <begin position="50"/>
        <end position="73"/>
    </location>
</feature>
<feature type="compositionally biased region" description="Low complexity" evidence="1">
    <location>
        <begin position="303"/>
        <end position="316"/>
    </location>
</feature>
<feature type="region of interest" description="Disordered" evidence="1">
    <location>
        <begin position="188"/>
        <end position="222"/>
    </location>
</feature>
<accession>A0A8J3WPV7</accession>
<dbReference type="EMBL" id="BOOJ01000052">
    <property type="protein sequence ID" value="GIH95266.1"/>
    <property type="molecule type" value="Genomic_DNA"/>
</dbReference>
<feature type="transmembrane region" description="Helical" evidence="2">
    <location>
        <begin position="119"/>
        <end position="142"/>
    </location>
</feature>